<protein>
    <submittedName>
        <fullName evidence="1">Uncharacterized protein</fullName>
    </submittedName>
</protein>
<keyword evidence="2" id="KW-1185">Reference proteome</keyword>
<evidence type="ECO:0000313" key="2">
    <source>
        <dbReference type="Proteomes" id="UP000186720"/>
    </source>
</evidence>
<dbReference type="EMBL" id="MPPL01000001">
    <property type="protein sequence ID" value="OKS86511.1"/>
    <property type="molecule type" value="Genomic_DNA"/>
</dbReference>
<dbReference type="STRING" id="1302689.RG47T_1967"/>
<organism evidence="1 2">
    <name type="scientific">Mucilaginibacter polytrichastri</name>
    <dbReference type="NCBI Taxonomy" id="1302689"/>
    <lineage>
        <taxon>Bacteria</taxon>
        <taxon>Pseudomonadati</taxon>
        <taxon>Bacteroidota</taxon>
        <taxon>Sphingobacteriia</taxon>
        <taxon>Sphingobacteriales</taxon>
        <taxon>Sphingobacteriaceae</taxon>
        <taxon>Mucilaginibacter</taxon>
    </lineage>
</organism>
<accession>A0A1Q5ZXN2</accession>
<gene>
    <name evidence="1" type="ORF">RG47T_1967</name>
</gene>
<comment type="caution">
    <text evidence="1">The sequence shown here is derived from an EMBL/GenBank/DDBJ whole genome shotgun (WGS) entry which is preliminary data.</text>
</comment>
<name>A0A1Q5ZXN2_9SPHI</name>
<dbReference type="Proteomes" id="UP000186720">
    <property type="component" value="Unassembled WGS sequence"/>
</dbReference>
<proteinExistence type="predicted"/>
<dbReference type="RefSeq" id="WP_074489194.1">
    <property type="nucleotide sequence ID" value="NZ_FPAM01000004.1"/>
</dbReference>
<dbReference type="OrthoDB" id="8263000at2"/>
<dbReference type="AlphaFoldDB" id="A0A1Q5ZXN2"/>
<sequence length="942" mass="107496">MIKPVSIEKKNLGMAMDFAALREHGIKMIQQMCGDVWTDYNLHDPGVTILEQLCFAITDLAYRTSFPLPDLLSDRNGVVNYEKNSFFTKDQILTSNPVTINDFRKVIIDEISEIDNVWLYPVTSSLTKNSLKGLYKIVVQVKRDVANNILNGTETEERIADLVRGCFNDKRSLCEDMRQEIVILKAIKITIEADIQISKQLVPEETLAHIYRQIERTINMPVKHYSEKELLDKGYPIENIYSGPILKNGFIPDSELKEKSKLIDPAELSKNISQINGVVSVKKLIVNGGDNNNNSKPFAIDPNRFLLFDIKASEPLIKLYSDNYEVPMRNSVFRSLLQKIRESSDRGFIASIYKKLSQGVDGTFRNPEAYYSIQYLFPHIYGIGEEGLVHSEPSFRKAQAKQLKGYLLFFEQIIANYLSQLANIGEVFSNEYNRDSKTYYSQPLYNLPGAEHLFKAFTDTKAINPAYRWDNFINEDENAYTKALNSTVETDESAINRKNVMFDHLLARFNEFLIPYPLKLYTALYTPDDDTGNAERELEWKSGILKDIANIGYNRAISFNYLKNADDQTDRRDFVWKMNQLLYTTAASNIKPFSEALNTDMVRLEKAKKATHQPVVSDDSEEANWVLDMPRIVLSKNEVEKMVTLGLLKDDAGQADSFSFNNQEISVLKYALDIKNYRIGPGPSIANGHLLMYKPPHQKIWSVISKHADSAKAIIAAKNLIGFLKDINIQSEGFYLVEHILLRPYLNEKAFGFKFHKSKNEILLASKSFSSFESREELITDIVKSAAAHSRDEVFSLCNPGHIKEPVLTAEAYQKHSELMSSLVKCHENHNHSYPCFEGVIRADNDLVVSESFFNFRISIVFPAWPARFQDKSFRDHAEKLFRLHIPAHITPLFKWLGIAEMKAFEPLYFDWLNFLTASEGANKNAKANLIRFLAGDGKSGL</sequence>
<reference evidence="1 2" key="1">
    <citation type="submission" date="2016-11" db="EMBL/GenBank/DDBJ databases">
        <title>Whole Genome Sequencing of Mucilaginibacter polytrichastri RG4-7(T) isolated from the moss sample.</title>
        <authorList>
            <person name="Li Y."/>
        </authorList>
    </citation>
    <scope>NUCLEOTIDE SEQUENCE [LARGE SCALE GENOMIC DNA]</scope>
    <source>
        <strain evidence="1 2">RG4-7</strain>
    </source>
</reference>
<evidence type="ECO:0000313" key="1">
    <source>
        <dbReference type="EMBL" id="OKS86511.1"/>
    </source>
</evidence>